<protein>
    <recommendedName>
        <fullName evidence="3">HrgA protein</fullName>
    </recommendedName>
</protein>
<name>A0A0F3MUM9_RICFI</name>
<sequence>MEFDRKNAIISFLKENEDQKFTSYGIAEWLVENYIEEARLKANASTNKRLLEAKTQEEKDKEIIGIYAGEISSSKLSAERRQEPNIRIELKPKLKFYYSQNPDYYVNNEQATEPKINANKEDKITEEQVCDTLALYLQNKLKIHNMPIKHNFSSNKQGTKGNKWLHPDWVGMEVLNEKWGLLIKDCAKYYAGKQARLWSFEAKTKINRSNLREYFFQALSNSSWAHYGYLVAADLIESRQNDTRHELEMLCTRYGIGFILVDIENPEDSKISIPARERPEIDWNMANRLAEENKDFENYINNIDTFYKKQKVNDSTWFNINDHVNKIPKQNKKKK</sequence>
<evidence type="ECO:0000313" key="1">
    <source>
        <dbReference type="EMBL" id="KJV58274.1"/>
    </source>
</evidence>
<proteinExistence type="predicted"/>
<dbReference type="EMBL" id="LANQ01000001">
    <property type="protein sequence ID" value="KJV58274.1"/>
    <property type="molecule type" value="Genomic_DNA"/>
</dbReference>
<dbReference type="RefSeq" id="WP_011270589.1">
    <property type="nucleotide sequence ID" value="NZ_LANQ01000001.1"/>
</dbReference>
<dbReference type="AlphaFoldDB" id="A0A0F3MUM9"/>
<organism evidence="1 2">
    <name type="scientific">Rickettsia felis str. Pedreira</name>
    <dbReference type="NCBI Taxonomy" id="1359196"/>
    <lineage>
        <taxon>Bacteria</taxon>
        <taxon>Pseudomonadati</taxon>
        <taxon>Pseudomonadota</taxon>
        <taxon>Alphaproteobacteria</taxon>
        <taxon>Rickettsiales</taxon>
        <taxon>Rickettsiaceae</taxon>
        <taxon>Rickettsieae</taxon>
        <taxon>Rickettsia</taxon>
        <taxon>spotted fever group</taxon>
    </lineage>
</organism>
<accession>A0A0F3MUM9</accession>
<dbReference type="PATRIC" id="fig|1359196.3.peg.631"/>
<reference evidence="1 2" key="1">
    <citation type="submission" date="2015-01" db="EMBL/GenBank/DDBJ databases">
        <title>Genome Sequencing of Rickettsiales.</title>
        <authorList>
            <person name="Daugherty S.C."/>
            <person name="Su Q."/>
            <person name="Abolude K."/>
            <person name="Beier-Sexton M."/>
            <person name="Carlyon J.A."/>
            <person name="Carter R."/>
            <person name="Day N.P."/>
            <person name="Dumler S.J."/>
            <person name="Dyachenko V."/>
            <person name="Godinez A."/>
            <person name="Kurtti T.J."/>
            <person name="Lichay M."/>
            <person name="Mullins K.E."/>
            <person name="Ott S."/>
            <person name="Pappas-Brown V."/>
            <person name="Paris D.H."/>
            <person name="Patel P."/>
            <person name="Richards A.L."/>
            <person name="Sadzewicz L."/>
            <person name="Sears K."/>
            <person name="Seidman D."/>
            <person name="Sengamalay N."/>
            <person name="Stenos J."/>
            <person name="Tallon L.J."/>
            <person name="Vincent G."/>
            <person name="Fraser C.M."/>
            <person name="Munderloh U."/>
            <person name="Dunning-Hotopp J.C."/>
        </authorList>
    </citation>
    <scope>NUCLEOTIDE SEQUENCE [LARGE SCALE GENOMIC DNA]</scope>
    <source>
        <strain evidence="1 2">Pedreira</strain>
    </source>
</reference>
<gene>
    <name evidence="1" type="ORF">RFEPED_0653</name>
</gene>
<evidence type="ECO:0008006" key="3">
    <source>
        <dbReference type="Google" id="ProtNLM"/>
    </source>
</evidence>
<evidence type="ECO:0000313" key="2">
    <source>
        <dbReference type="Proteomes" id="UP000033475"/>
    </source>
</evidence>
<comment type="caution">
    <text evidence="1">The sequence shown here is derived from an EMBL/GenBank/DDBJ whole genome shotgun (WGS) entry which is preliminary data.</text>
</comment>
<dbReference type="Proteomes" id="UP000033475">
    <property type="component" value="Unassembled WGS sequence"/>
</dbReference>